<dbReference type="InterPro" id="IPR050390">
    <property type="entry name" value="C5-Methyltransferase"/>
</dbReference>
<dbReference type="GO" id="GO:0044027">
    <property type="term" value="P:negative regulation of gene expression via chromosomal CpG island methylation"/>
    <property type="evidence" value="ECO:0007669"/>
    <property type="project" value="TreeGrafter"/>
</dbReference>
<dbReference type="HOGENOM" id="CLU_012943_2_1_1"/>
<feature type="compositionally biased region" description="Polar residues" evidence="6">
    <location>
        <begin position="293"/>
        <end position="308"/>
    </location>
</feature>
<dbReference type="OrthoDB" id="414133at2759"/>
<dbReference type="InterPro" id="IPR029063">
    <property type="entry name" value="SAM-dependent_MTases_sf"/>
</dbReference>
<dbReference type="OMA" id="CCYWSPA"/>
<evidence type="ECO:0000256" key="2">
    <source>
        <dbReference type="ARBA" id="ARBA00022603"/>
    </source>
</evidence>
<feature type="compositionally biased region" description="Acidic residues" evidence="6">
    <location>
        <begin position="9"/>
        <end position="22"/>
    </location>
</feature>
<dbReference type="Pfam" id="PF00145">
    <property type="entry name" value="DNA_methylase"/>
    <property type="match status" value="2"/>
</dbReference>
<feature type="active site" evidence="5">
    <location>
        <position position="387"/>
    </location>
</feature>
<evidence type="ECO:0000256" key="4">
    <source>
        <dbReference type="ARBA" id="ARBA00022691"/>
    </source>
</evidence>
<proteinExistence type="inferred from homology"/>
<dbReference type="AlphaFoldDB" id="M2URQ0"/>
<evidence type="ECO:0000313" key="7">
    <source>
        <dbReference type="EMBL" id="EMD96261.1"/>
    </source>
</evidence>
<keyword evidence="4 5" id="KW-0949">S-adenosyl-L-methionine</keyword>
<dbReference type="InterPro" id="IPR031303">
    <property type="entry name" value="C5_meth_CS"/>
</dbReference>
<name>M2URQ0_COCH5</name>
<gene>
    <name evidence="7" type="ORF">COCHEDRAFT_1152328</name>
</gene>
<dbReference type="PROSITE" id="PS00095">
    <property type="entry name" value="C5_MTASE_2"/>
    <property type="match status" value="1"/>
</dbReference>
<reference evidence="7 8" key="1">
    <citation type="journal article" date="2012" name="PLoS Pathog.">
        <title>Diverse lifestyles and strategies of plant pathogenesis encoded in the genomes of eighteen Dothideomycetes fungi.</title>
        <authorList>
            <person name="Ohm R.A."/>
            <person name="Feau N."/>
            <person name="Henrissat B."/>
            <person name="Schoch C.L."/>
            <person name="Horwitz B.A."/>
            <person name="Barry K.W."/>
            <person name="Condon B.J."/>
            <person name="Copeland A.C."/>
            <person name="Dhillon B."/>
            <person name="Glaser F."/>
            <person name="Hesse C.N."/>
            <person name="Kosti I."/>
            <person name="LaButti K."/>
            <person name="Lindquist E.A."/>
            <person name="Lucas S."/>
            <person name="Salamov A.A."/>
            <person name="Bradshaw R.E."/>
            <person name="Ciuffetti L."/>
            <person name="Hamelin R.C."/>
            <person name="Kema G.H.J."/>
            <person name="Lawrence C."/>
            <person name="Scott J.A."/>
            <person name="Spatafora J.W."/>
            <person name="Turgeon B.G."/>
            <person name="de Wit P.J.G.M."/>
            <person name="Zhong S."/>
            <person name="Goodwin S.B."/>
            <person name="Grigoriev I.V."/>
        </authorList>
    </citation>
    <scope>NUCLEOTIDE SEQUENCE [LARGE SCALE GENOMIC DNA]</scope>
    <source>
        <strain evidence="8">C5 / ATCC 48332 / race O</strain>
    </source>
</reference>
<dbReference type="Proteomes" id="UP000016936">
    <property type="component" value="Unassembled WGS sequence"/>
</dbReference>
<protein>
    <recommendedName>
        <fullName evidence="1">DNA (cytosine-5-)-methyltransferase</fullName>
        <ecNumber evidence="1">2.1.1.37</ecNumber>
    </recommendedName>
</protein>
<evidence type="ECO:0000256" key="3">
    <source>
        <dbReference type="ARBA" id="ARBA00022679"/>
    </source>
</evidence>
<evidence type="ECO:0000256" key="1">
    <source>
        <dbReference type="ARBA" id="ARBA00011975"/>
    </source>
</evidence>
<evidence type="ECO:0000313" key="8">
    <source>
        <dbReference type="Proteomes" id="UP000016936"/>
    </source>
</evidence>
<dbReference type="Gene3D" id="3.90.120.10">
    <property type="entry name" value="DNA Methylase, subunit A, domain 2"/>
    <property type="match status" value="1"/>
</dbReference>
<keyword evidence="8" id="KW-1185">Reference proteome</keyword>
<dbReference type="GO" id="GO:0003677">
    <property type="term" value="F:DNA binding"/>
    <property type="evidence" value="ECO:0007669"/>
    <property type="project" value="TreeGrafter"/>
</dbReference>
<dbReference type="PROSITE" id="PS51679">
    <property type="entry name" value="SAM_MT_C5"/>
    <property type="match status" value="1"/>
</dbReference>
<feature type="region of interest" description="Disordered" evidence="6">
    <location>
        <begin position="285"/>
        <end position="308"/>
    </location>
</feature>
<comment type="similarity">
    <text evidence="5">Belongs to the class I-like SAM-binding methyltransferase superfamily. C5-methyltransferase family.</text>
</comment>
<reference evidence="8" key="2">
    <citation type="journal article" date="2013" name="PLoS Genet.">
        <title>Comparative genome structure, secondary metabolite, and effector coding capacity across Cochliobolus pathogens.</title>
        <authorList>
            <person name="Condon B.J."/>
            <person name="Leng Y."/>
            <person name="Wu D."/>
            <person name="Bushley K.E."/>
            <person name="Ohm R.A."/>
            <person name="Otillar R."/>
            <person name="Martin J."/>
            <person name="Schackwitz W."/>
            <person name="Grimwood J."/>
            <person name="MohdZainudin N."/>
            <person name="Xue C."/>
            <person name="Wang R."/>
            <person name="Manning V.A."/>
            <person name="Dhillon B."/>
            <person name="Tu Z.J."/>
            <person name="Steffenson B.J."/>
            <person name="Salamov A."/>
            <person name="Sun H."/>
            <person name="Lowry S."/>
            <person name="LaButti K."/>
            <person name="Han J."/>
            <person name="Copeland A."/>
            <person name="Lindquist E."/>
            <person name="Barry K."/>
            <person name="Schmutz J."/>
            <person name="Baker S.E."/>
            <person name="Ciuffetti L.M."/>
            <person name="Grigoriev I.V."/>
            <person name="Zhong S."/>
            <person name="Turgeon B.G."/>
        </authorList>
    </citation>
    <scope>NUCLEOTIDE SEQUENCE [LARGE SCALE GENOMIC DNA]</scope>
    <source>
        <strain evidence="8">C5 / ATCC 48332 / race O</strain>
    </source>
</reference>
<dbReference type="PRINTS" id="PR00105">
    <property type="entry name" value="C5METTRFRASE"/>
</dbReference>
<sequence>MSATHPYILDDDDDRPTINEESDFDLIDYDSNDEEPEVISHRQCASSTASAPDLLRAPSLQHSEVVIESYRLGKGLVIRPESTVELHDHLTHEINTRHSGDFLRVKFIVMNLETDEVRLRGQRMRRVKYLGQLFDWKLNELAMVLRIKEQDDRAPLVAGLEDVNIDEVYRIRECTLTNKPYPFVSFRTCGKLSVPFGMSQEEIKFQIFHAGRLTCRVMNIQYINKHGKSYSGVVRYLYAKEADKFRDVEQLTQAGGSRKTAIPIGIEDSDDCVVVTKDCFTSRNKKRSRHADSSGSATRRSKPRFSSNRDQITYGDVYCGVGGGSQGALQAGYSVAWGLDKDDRAIEAYRLNHRGAYAFKMDAHNFPPPGISQKAWRVDVLHLSPPCCYWSPAHTQPGPNDQANYESLYTVGPILKKVKPRVATLEQTSGLLTNREHKRNFFTLLNDIGQAGYDLRYKIQDLSEFGLVQQRKRLLIIAARRGMPLPPFPKPTHGPPGSGFKDLITIADALLPLRRPGYEARTDTYNQPRFFASAKTPYSVNSYLKGCITTGGTTAYHPSGTRPFTARELSLLQSFPRTYQFTGSKSEATKQVGNAFPPIMAQALYRSIAKTLKAYDQGLIGAENVEELSEHGEEIINLLSDDDDDEEIEILSD</sequence>
<dbReference type="STRING" id="701091.M2URQ0"/>
<dbReference type="SUPFAM" id="SSF53335">
    <property type="entry name" value="S-adenosyl-L-methionine-dependent methyltransferases"/>
    <property type="match status" value="1"/>
</dbReference>
<dbReference type="PANTHER" id="PTHR10629:SF52">
    <property type="entry name" value="DNA (CYTOSINE-5)-METHYLTRANSFERASE 1"/>
    <property type="match status" value="1"/>
</dbReference>
<dbReference type="EC" id="2.1.1.37" evidence="1"/>
<accession>M2URQ0</accession>
<dbReference type="PANTHER" id="PTHR10629">
    <property type="entry name" value="CYTOSINE-SPECIFIC METHYLTRANSFERASE"/>
    <property type="match status" value="1"/>
</dbReference>
<dbReference type="InterPro" id="IPR001525">
    <property type="entry name" value="C5_MeTfrase"/>
</dbReference>
<keyword evidence="2 5" id="KW-0489">Methyltransferase</keyword>
<dbReference type="GO" id="GO:0003886">
    <property type="term" value="F:DNA (cytosine-5-)-methyltransferase activity"/>
    <property type="evidence" value="ECO:0007669"/>
    <property type="project" value="UniProtKB-EC"/>
</dbReference>
<organism evidence="7 8">
    <name type="scientific">Cochliobolus heterostrophus (strain C5 / ATCC 48332 / race O)</name>
    <name type="common">Southern corn leaf blight fungus</name>
    <name type="synonym">Bipolaris maydis</name>
    <dbReference type="NCBI Taxonomy" id="701091"/>
    <lineage>
        <taxon>Eukaryota</taxon>
        <taxon>Fungi</taxon>
        <taxon>Dikarya</taxon>
        <taxon>Ascomycota</taxon>
        <taxon>Pezizomycotina</taxon>
        <taxon>Dothideomycetes</taxon>
        <taxon>Pleosporomycetidae</taxon>
        <taxon>Pleosporales</taxon>
        <taxon>Pleosporineae</taxon>
        <taxon>Pleosporaceae</taxon>
        <taxon>Bipolaris</taxon>
    </lineage>
</organism>
<dbReference type="EMBL" id="KB445570">
    <property type="protein sequence ID" value="EMD96261.1"/>
    <property type="molecule type" value="Genomic_DNA"/>
</dbReference>
<dbReference type="GO" id="GO:0032259">
    <property type="term" value="P:methylation"/>
    <property type="evidence" value="ECO:0007669"/>
    <property type="project" value="UniProtKB-KW"/>
</dbReference>
<keyword evidence="3 5" id="KW-0808">Transferase</keyword>
<evidence type="ECO:0000256" key="5">
    <source>
        <dbReference type="PROSITE-ProRule" id="PRU01016"/>
    </source>
</evidence>
<dbReference type="GO" id="GO:0005634">
    <property type="term" value="C:nucleus"/>
    <property type="evidence" value="ECO:0007669"/>
    <property type="project" value="TreeGrafter"/>
</dbReference>
<feature type="region of interest" description="Disordered" evidence="6">
    <location>
        <begin position="1"/>
        <end position="22"/>
    </location>
</feature>
<dbReference type="eggNOG" id="ENOG502RYYW">
    <property type="taxonomic scope" value="Eukaryota"/>
</dbReference>
<dbReference type="Gene3D" id="3.40.50.150">
    <property type="entry name" value="Vaccinia Virus protein VP39"/>
    <property type="match status" value="1"/>
</dbReference>
<evidence type="ECO:0000256" key="6">
    <source>
        <dbReference type="SAM" id="MobiDB-lite"/>
    </source>
</evidence>